<dbReference type="GO" id="GO:0003677">
    <property type="term" value="F:DNA binding"/>
    <property type="evidence" value="ECO:0007669"/>
    <property type="project" value="InterPro"/>
</dbReference>
<dbReference type="SUPFAM" id="SSF47413">
    <property type="entry name" value="lambda repressor-like DNA-binding domains"/>
    <property type="match status" value="2"/>
</dbReference>
<dbReference type="InterPro" id="IPR043917">
    <property type="entry name" value="DUF5753"/>
</dbReference>
<reference evidence="2" key="2">
    <citation type="submission" date="2020-09" db="EMBL/GenBank/DDBJ databases">
        <authorList>
            <person name="Sun Q."/>
            <person name="Zhou Y."/>
        </authorList>
    </citation>
    <scope>NUCLEOTIDE SEQUENCE</scope>
    <source>
        <strain evidence="2">CGMCC 4.7430</strain>
    </source>
</reference>
<dbReference type="Pfam" id="PF13560">
    <property type="entry name" value="HTH_31"/>
    <property type="match status" value="1"/>
</dbReference>
<dbReference type="Pfam" id="PF19054">
    <property type="entry name" value="DUF5753"/>
    <property type="match status" value="1"/>
</dbReference>
<feature type="domain" description="HTH cro/C1-type" evidence="1">
    <location>
        <begin position="33"/>
        <end position="68"/>
    </location>
</feature>
<gene>
    <name evidence="2" type="ORF">GCM10012278_47130</name>
</gene>
<evidence type="ECO:0000259" key="1">
    <source>
        <dbReference type="PROSITE" id="PS50943"/>
    </source>
</evidence>
<evidence type="ECO:0000313" key="2">
    <source>
        <dbReference type="EMBL" id="GGP09846.1"/>
    </source>
</evidence>
<reference evidence="2" key="1">
    <citation type="journal article" date="2014" name="Int. J. Syst. Evol. Microbiol.">
        <title>Complete genome sequence of Corynebacterium casei LMG S-19264T (=DSM 44701T), isolated from a smear-ripened cheese.</title>
        <authorList>
            <consortium name="US DOE Joint Genome Institute (JGI-PGF)"/>
            <person name="Walter F."/>
            <person name="Albersmeier A."/>
            <person name="Kalinowski J."/>
            <person name="Ruckert C."/>
        </authorList>
    </citation>
    <scope>NUCLEOTIDE SEQUENCE</scope>
    <source>
        <strain evidence="2">CGMCC 4.7430</strain>
    </source>
</reference>
<dbReference type="Pfam" id="PF01381">
    <property type="entry name" value="HTH_3"/>
    <property type="match status" value="1"/>
</dbReference>
<dbReference type="AlphaFoldDB" id="A0A918E7F7"/>
<dbReference type="InterPro" id="IPR010982">
    <property type="entry name" value="Lambda_DNA-bd_dom_sf"/>
</dbReference>
<organism evidence="2 3">
    <name type="scientific">Nonomuraea glycinis</name>
    <dbReference type="NCBI Taxonomy" id="2047744"/>
    <lineage>
        <taxon>Bacteria</taxon>
        <taxon>Bacillati</taxon>
        <taxon>Actinomycetota</taxon>
        <taxon>Actinomycetes</taxon>
        <taxon>Streptosporangiales</taxon>
        <taxon>Streptosporangiaceae</taxon>
        <taxon>Nonomuraea</taxon>
    </lineage>
</organism>
<dbReference type="EMBL" id="BMNK01000008">
    <property type="protein sequence ID" value="GGP09846.1"/>
    <property type="molecule type" value="Genomic_DNA"/>
</dbReference>
<dbReference type="SMART" id="SM00530">
    <property type="entry name" value="HTH_XRE"/>
    <property type="match status" value="2"/>
</dbReference>
<dbReference type="RefSeq" id="WP_189140855.1">
    <property type="nucleotide sequence ID" value="NZ_BMNK01000008.1"/>
</dbReference>
<protein>
    <recommendedName>
        <fullName evidence="1">HTH cro/C1-type domain-containing protein</fullName>
    </recommendedName>
</protein>
<dbReference type="Proteomes" id="UP000660745">
    <property type="component" value="Unassembled WGS sequence"/>
</dbReference>
<proteinExistence type="predicted"/>
<evidence type="ECO:0000313" key="3">
    <source>
        <dbReference type="Proteomes" id="UP000660745"/>
    </source>
</evidence>
<dbReference type="Gene3D" id="1.10.260.40">
    <property type="entry name" value="lambda repressor-like DNA-binding domains"/>
    <property type="match status" value="2"/>
</dbReference>
<dbReference type="PROSITE" id="PS50943">
    <property type="entry name" value="HTH_CROC1"/>
    <property type="match status" value="1"/>
</dbReference>
<sequence length="424" mass="46346">MAKFAERLDLALNKRSFTGAQVAAALTEAGIPITRAYVSQLRTGKQTNPTLQVLRALAASLQVSVGWLVGEDYVESGTVDDLQLRAGGIGLTASGLSEESMAVLRGVIELARQAEGLPEHPEPAMEIPDAAAPLREPMRQALGERLRSLRLASQLSPEKVETALGKGSVAVEAIEEGRLAPAPATVERLLTLYGVSPMPAREYVLSLARGERELEWYDSDWVPVWLATTCAIDARASVIRTYHTHFVPPLLQTETYALAAIAAMDMGSFRQTTADAAVDILVARQKLIGSPGGPVVWAVMDEGVLLRSIATPQVMLDQLDRLIEYTKRPNISLHIVPMEDPAYVPRTGPFTLWRFPEAFEPDIACSHALEADELITDAVIVEAYHQAFAKLSVTTTTRDETLDLLYSHRERLSRAPANEIIREH</sequence>
<dbReference type="InterPro" id="IPR001387">
    <property type="entry name" value="Cro/C1-type_HTH"/>
</dbReference>
<accession>A0A918E7F7</accession>
<keyword evidence="3" id="KW-1185">Reference proteome</keyword>
<name>A0A918E7F7_9ACTN</name>
<comment type="caution">
    <text evidence="2">The sequence shown here is derived from an EMBL/GenBank/DDBJ whole genome shotgun (WGS) entry which is preliminary data.</text>
</comment>